<dbReference type="GO" id="GO:0000027">
    <property type="term" value="P:ribosomal large subunit assembly"/>
    <property type="evidence" value="ECO:0007669"/>
    <property type="project" value="UniProtKB-UniRule"/>
</dbReference>
<dbReference type="InterPro" id="IPR005813">
    <property type="entry name" value="Ribosomal_bL20"/>
</dbReference>
<dbReference type="InterPro" id="IPR049946">
    <property type="entry name" value="RIBOSOMAL_L20_CS"/>
</dbReference>
<keyword evidence="2 7" id="KW-0699">rRNA-binding</keyword>
<accession>A0A1Z1MR12</accession>
<comment type="similarity">
    <text evidence="1 7 8">Belongs to the bacterial ribosomal protein bL20 family.</text>
</comment>
<dbReference type="FunFam" id="1.10.1900.20:FF:000001">
    <property type="entry name" value="50S ribosomal protein L20"/>
    <property type="match status" value="1"/>
</dbReference>
<organism evidence="10">
    <name type="scientific">Taenioma perpusillum</name>
    <dbReference type="NCBI Taxonomy" id="210852"/>
    <lineage>
        <taxon>Eukaryota</taxon>
        <taxon>Rhodophyta</taxon>
        <taxon>Florideophyceae</taxon>
        <taxon>Rhodymeniophycidae</taxon>
        <taxon>Ceramiales</taxon>
        <taxon>Delesseriaceae</taxon>
        <taxon>Taenioma</taxon>
    </lineage>
</organism>
<name>A0A1Z1MR12_9FLOR</name>
<dbReference type="Gene3D" id="6.10.160.10">
    <property type="match status" value="1"/>
</dbReference>
<evidence type="ECO:0000256" key="4">
    <source>
        <dbReference type="ARBA" id="ARBA00022980"/>
    </source>
</evidence>
<dbReference type="SUPFAM" id="SSF74731">
    <property type="entry name" value="Ribosomal protein L20"/>
    <property type="match status" value="1"/>
</dbReference>
<evidence type="ECO:0000256" key="5">
    <source>
        <dbReference type="ARBA" id="ARBA00023274"/>
    </source>
</evidence>
<comment type="subcellular location">
    <subcellularLocation>
        <location evidence="7">Plastid</location>
        <location evidence="7">Chloroplast</location>
    </subcellularLocation>
</comment>
<keyword evidence="3 7" id="KW-0694">RNA-binding</keyword>
<dbReference type="NCBIfam" id="TIGR01032">
    <property type="entry name" value="rplT_bact"/>
    <property type="match status" value="1"/>
</dbReference>
<keyword evidence="10" id="KW-0934">Plastid</keyword>
<dbReference type="PROSITE" id="PS00937">
    <property type="entry name" value="RIBOSOMAL_L20"/>
    <property type="match status" value="1"/>
</dbReference>
<evidence type="ECO:0000313" key="10">
    <source>
        <dbReference type="EMBL" id="ARW68518.1"/>
    </source>
</evidence>
<sequence length="116" mass="13792">MTRVKRGNIARNRRKKILKLAKGFRGSHSKLFRIAKQQVFKALKYSYIDRKKKKRYYRRLWIVRINASVRLYGLSYSQFINALKKSKIALNRKVLAQLSIIDTNAFEFIVKELKKG</sequence>
<dbReference type="GO" id="GO:0009507">
    <property type="term" value="C:chloroplast"/>
    <property type="evidence" value="ECO:0007669"/>
    <property type="project" value="UniProtKB-SubCell"/>
</dbReference>
<dbReference type="HAMAP" id="MF_00382">
    <property type="entry name" value="Ribosomal_bL20"/>
    <property type="match status" value="1"/>
</dbReference>
<evidence type="ECO:0000256" key="6">
    <source>
        <dbReference type="ARBA" id="ARBA00035295"/>
    </source>
</evidence>
<keyword evidence="10" id="KW-0150">Chloroplast</keyword>
<gene>
    <name evidence="7 10" type="primary">rpl20</name>
</gene>
<dbReference type="AlphaFoldDB" id="A0A1Z1MR12"/>
<evidence type="ECO:0000256" key="1">
    <source>
        <dbReference type="ARBA" id="ARBA00007698"/>
    </source>
</evidence>
<evidence type="ECO:0000256" key="9">
    <source>
        <dbReference type="RuleBase" id="RU004311"/>
    </source>
</evidence>
<geneLocation type="chloroplast" evidence="10"/>
<dbReference type="CDD" id="cd07026">
    <property type="entry name" value="Ribosomal_L20"/>
    <property type="match status" value="1"/>
</dbReference>
<dbReference type="PRINTS" id="PR00062">
    <property type="entry name" value="RIBOSOMALL20"/>
</dbReference>
<dbReference type="GO" id="GO:0006412">
    <property type="term" value="P:translation"/>
    <property type="evidence" value="ECO:0007669"/>
    <property type="project" value="InterPro"/>
</dbReference>
<dbReference type="EMBL" id="MF101452">
    <property type="protein sequence ID" value="ARW68518.1"/>
    <property type="molecule type" value="Genomic_DNA"/>
</dbReference>
<protein>
    <recommendedName>
        <fullName evidence="6 7">Large ribosomal subunit protein bL20c</fullName>
    </recommendedName>
</protein>
<dbReference type="GO" id="GO:0019843">
    <property type="term" value="F:rRNA binding"/>
    <property type="evidence" value="ECO:0007669"/>
    <property type="project" value="UniProtKB-UniRule"/>
</dbReference>
<dbReference type="Gene3D" id="1.10.1900.20">
    <property type="entry name" value="Ribosomal protein L20"/>
    <property type="match status" value="1"/>
</dbReference>
<dbReference type="GO" id="GO:1990904">
    <property type="term" value="C:ribonucleoprotein complex"/>
    <property type="evidence" value="ECO:0007669"/>
    <property type="project" value="UniProtKB-KW"/>
</dbReference>
<proteinExistence type="inferred from homology"/>
<evidence type="ECO:0000256" key="7">
    <source>
        <dbReference type="HAMAP-Rule" id="MF_00382"/>
    </source>
</evidence>
<evidence type="ECO:0000256" key="3">
    <source>
        <dbReference type="ARBA" id="ARBA00022884"/>
    </source>
</evidence>
<comment type="function">
    <text evidence="7 9">Binds directly to 23S ribosomal RNA and is necessary for the in vitro assembly process of the 50S ribosomal subunit. It is not involved in the protein synthesizing functions of that subunit.</text>
</comment>
<keyword evidence="4 7" id="KW-0689">Ribosomal protein</keyword>
<evidence type="ECO:0000256" key="8">
    <source>
        <dbReference type="RuleBase" id="RU000561"/>
    </source>
</evidence>
<dbReference type="GO" id="GO:0005840">
    <property type="term" value="C:ribosome"/>
    <property type="evidence" value="ECO:0007669"/>
    <property type="project" value="UniProtKB-KW"/>
</dbReference>
<dbReference type="Pfam" id="PF00453">
    <property type="entry name" value="Ribosomal_L20"/>
    <property type="match status" value="1"/>
</dbReference>
<dbReference type="GeneID" id="33361762"/>
<dbReference type="RefSeq" id="YP_009399121.1">
    <property type="nucleotide sequence ID" value="NC_035295.1"/>
</dbReference>
<dbReference type="InterPro" id="IPR035566">
    <property type="entry name" value="Ribosomal_protein_bL20_C"/>
</dbReference>
<reference evidence="10" key="1">
    <citation type="journal article" date="2017" name="J. Phycol.">
        <title>Analysis of chloroplast genomes and a supermatrix inform reclassification of the Rhodomelaceae (Rhodophyta).</title>
        <authorList>
            <person name="Diaz-Tapia P."/>
            <person name="Maggs C.A."/>
            <person name="West J.A."/>
            <person name="Verbruggen H."/>
        </authorList>
    </citation>
    <scope>NUCLEOTIDE SEQUENCE</scope>
    <source>
        <strain evidence="10">PD1676</strain>
    </source>
</reference>
<keyword evidence="5 7" id="KW-0687">Ribonucleoprotein</keyword>
<dbReference type="GO" id="GO:0003735">
    <property type="term" value="F:structural constituent of ribosome"/>
    <property type="evidence" value="ECO:0007669"/>
    <property type="project" value="InterPro"/>
</dbReference>
<evidence type="ECO:0000256" key="2">
    <source>
        <dbReference type="ARBA" id="ARBA00022730"/>
    </source>
</evidence>
<dbReference type="PANTHER" id="PTHR10986">
    <property type="entry name" value="39S RIBOSOMAL PROTEIN L20"/>
    <property type="match status" value="1"/>
</dbReference>